<dbReference type="InterPro" id="IPR035965">
    <property type="entry name" value="PAS-like_dom_sf"/>
</dbReference>
<comment type="subcellular location">
    <subcellularLocation>
        <location evidence="2">Cell inner membrane</location>
    </subcellularLocation>
</comment>
<dbReference type="GO" id="GO:0043709">
    <property type="term" value="P:cell adhesion involved in single-species biofilm formation"/>
    <property type="evidence" value="ECO:0007669"/>
    <property type="project" value="TreeGrafter"/>
</dbReference>
<comment type="cofactor">
    <cofactor evidence="1">
        <name>Mg(2+)</name>
        <dbReference type="ChEBI" id="CHEBI:18420"/>
    </cofactor>
</comment>
<dbReference type="Pfam" id="PF00990">
    <property type="entry name" value="GGDEF"/>
    <property type="match status" value="1"/>
</dbReference>
<dbReference type="InterPro" id="IPR043128">
    <property type="entry name" value="Rev_trsase/Diguanyl_cyclase"/>
</dbReference>
<dbReference type="CDD" id="cd00130">
    <property type="entry name" value="PAS"/>
    <property type="match status" value="1"/>
</dbReference>
<gene>
    <name evidence="7" type="ORF">CSB93_1620</name>
</gene>
<dbReference type="InterPro" id="IPR000014">
    <property type="entry name" value="PAS"/>
</dbReference>
<feature type="domain" description="PAC" evidence="5">
    <location>
        <begin position="95"/>
        <end position="148"/>
    </location>
</feature>
<dbReference type="RefSeq" id="WP_058146372.1">
    <property type="nucleotide sequence ID" value="NZ_CP027169.1"/>
</dbReference>
<proteinExistence type="predicted"/>
<reference evidence="7 8" key="1">
    <citation type="submission" date="2018-02" db="EMBL/GenBank/DDBJ databases">
        <title>FDA/CDC Antimicrobial Resistant Isolate Bank Genome Sequencing.</title>
        <authorList>
            <person name="Benahmed F.H."/>
            <person name="Lutgring J.D."/>
            <person name="Yoo B."/>
            <person name="Machado M."/>
            <person name="Brown A."/>
            <person name="McAllister G."/>
            <person name="Perry A."/>
            <person name="Halpin A.L."/>
            <person name="Vavikolanu K."/>
            <person name="Ott S."/>
            <person name="Zhao X."/>
            <person name="Tallon L.J."/>
            <person name="Sadzewicz L."/>
            <person name="Aluvathingal J."/>
            <person name="Nadendla S."/>
            <person name="Voskania-kordi A."/>
            <person name="Simonyan V."/>
            <person name="Patel J."/>
            <person name="Shawar R.M."/>
        </authorList>
    </citation>
    <scope>NUCLEOTIDE SEQUENCE [LARGE SCALE GENOMIC DNA]</scope>
    <source>
        <strain evidence="7 8">AR_0356</strain>
    </source>
</reference>
<dbReference type="GO" id="GO:0052621">
    <property type="term" value="F:diguanylate cyclase activity"/>
    <property type="evidence" value="ECO:0007669"/>
    <property type="project" value="UniProtKB-EC"/>
</dbReference>
<feature type="domain" description="GGDEF" evidence="6">
    <location>
        <begin position="219"/>
        <end position="345"/>
    </location>
</feature>
<dbReference type="Gene3D" id="3.30.450.20">
    <property type="entry name" value="PAS domain"/>
    <property type="match status" value="1"/>
</dbReference>
<dbReference type="InterPro" id="IPR000700">
    <property type="entry name" value="PAS-assoc_C"/>
</dbReference>
<dbReference type="PANTHER" id="PTHR45138">
    <property type="entry name" value="REGULATORY COMPONENTS OF SENSORY TRANSDUCTION SYSTEM"/>
    <property type="match status" value="1"/>
</dbReference>
<dbReference type="PROSITE" id="PS50887">
    <property type="entry name" value="GGDEF"/>
    <property type="match status" value="1"/>
</dbReference>
<evidence type="ECO:0000259" key="6">
    <source>
        <dbReference type="PROSITE" id="PS50887"/>
    </source>
</evidence>
<dbReference type="GO" id="GO:0005886">
    <property type="term" value="C:plasma membrane"/>
    <property type="evidence" value="ECO:0007669"/>
    <property type="project" value="UniProtKB-SubCell"/>
</dbReference>
<dbReference type="NCBIfam" id="TIGR00254">
    <property type="entry name" value="GGDEF"/>
    <property type="match status" value="1"/>
</dbReference>
<evidence type="ECO:0000313" key="8">
    <source>
        <dbReference type="Proteomes" id="UP000238390"/>
    </source>
</evidence>
<dbReference type="InterPro" id="IPR029787">
    <property type="entry name" value="Nucleotide_cyclase"/>
</dbReference>
<dbReference type="EMBL" id="CP027169">
    <property type="protein sequence ID" value="AVK06645.1"/>
    <property type="molecule type" value="Genomic_DNA"/>
</dbReference>
<evidence type="ECO:0000259" key="5">
    <source>
        <dbReference type="PROSITE" id="PS50113"/>
    </source>
</evidence>
<dbReference type="SMART" id="SM00091">
    <property type="entry name" value="PAS"/>
    <property type="match status" value="1"/>
</dbReference>
<accession>A0A2R3IXK1</accession>
<dbReference type="SUPFAM" id="SSF55785">
    <property type="entry name" value="PYP-like sensor domain (PAS domain)"/>
    <property type="match status" value="1"/>
</dbReference>
<evidence type="ECO:0000256" key="4">
    <source>
        <dbReference type="ARBA" id="ARBA00034247"/>
    </source>
</evidence>
<comment type="catalytic activity">
    <reaction evidence="4">
        <text>2 GTP = 3',3'-c-di-GMP + 2 diphosphate</text>
        <dbReference type="Rhea" id="RHEA:24898"/>
        <dbReference type="ChEBI" id="CHEBI:33019"/>
        <dbReference type="ChEBI" id="CHEBI:37565"/>
        <dbReference type="ChEBI" id="CHEBI:58805"/>
        <dbReference type="EC" id="2.7.7.65"/>
    </reaction>
</comment>
<name>A0A2R3IXK1_9PSED</name>
<dbReference type="CDD" id="cd01949">
    <property type="entry name" value="GGDEF"/>
    <property type="match status" value="1"/>
</dbReference>
<evidence type="ECO:0000313" key="7">
    <source>
        <dbReference type="EMBL" id="AVK06645.1"/>
    </source>
</evidence>
<organism evidence="7 8">
    <name type="scientific">Pseudomonas paraeruginosa</name>
    <dbReference type="NCBI Taxonomy" id="2994495"/>
    <lineage>
        <taxon>Bacteria</taxon>
        <taxon>Pseudomonadati</taxon>
        <taxon>Pseudomonadota</taxon>
        <taxon>Gammaproteobacteria</taxon>
        <taxon>Pseudomonadales</taxon>
        <taxon>Pseudomonadaceae</taxon>
        <taxon>Pseudomonas</taxon>
    </lineage>
</organism>
<evidence type="ECO:0000256" key="3">
    <source>
        <dbReference type="ARBA" id="ARBA00012528"/>
    </source>
</evidence>
<dbReference type="Pfam" id="PF08447">
    <property type="entry name" value="PAS_3"/>
    <property type="match status" value="1"/>
</dbReference>
<dbReference type="FunFam" id="3.30.70.270:FF:000001">
    <property type="entry name" value="Diguanylate cyclase domain protein"/>
    <property type="match status" value="1"/>
</dbReference>
<dbReference type="InterPro" id="IPR050469">
    <property type="entry name" value="Diguanylate_Cyclase"/>
</dbReference>
<dbReference type="PROSITE" id="PS50113">
    <property type="entry name" value="PAC"/>
    <property type="match status" value="1"/>
</dbReference>
<dbReference type="InterPro" id="IPR000160">
    <property type="entry name" value="GGDEF_dom"/>
</dbReference>
<keyword evidence="8" id="KW-1185">Reference proteome</keyword>
<dbReference type="SMART" id="SM00267">
    <property type="entry name" value="GGDEF"/>
    <property type="match status" value="1"/>
</dbReference>
<sequence>MDERASKPPGLLPLSCEDLEKTLRYALEIVSDGIWDWNIATNQVSRSAGWYLMLGYPPNSLPESVDTWKGIIHPEDYPGVMASFQAYLDGESPEYCEEYRCRTYSGDYLWISDRGRFVEFDERGEPRRMIGAHHEIHQRKLVELELQQRNEELFDWNLRLEELVAERTEALHRVNQALALKMAEAQRLSEIDPLTGLYNRRKFEQCLHQEWMRRQRHGRSTALVMIDIDHFKRINDLFGHSIGDSVLVDFGHLIAGELREVDVLARWGGEEFILLLPETALEAAAALAERLRQRVRGQPFEVCGRLTASFGVGVLDDGETLDLLLCRVDDALYRAKQRRDCVTCC</sequence>
<dbReference type="AlphaFoldDB" id="A0A2R3IXK1"/>
<evidence type="ECO:0000256" key="2">
    <source>
        <dbReference type="ARBA" id="ARBA00004533"/>
    </source>
</evidence>
<dbReference type="Gene3D" id="3.30.70.270">
    <property type="match status" value="1"/>
</dbReference>
<dbReference type="EC" id="2.7.7.65" evidence="3"/>
<dbReference type="PANTHER" id="PTHR45138:SF9">
    <property type="entry name" value="DIGUANYLATE CYCLASE DGCM-RELATED"/>
    <property type="match status" value="1"/>
</dbReference>
<dbReference type="SUPFAM" id="SSF55073">
    <property type="entry name" value="Nucleotide cyclase"/>
    <property type="match status" value="1"/>
</dbReference>
<dbReference type="InterPro" id="IPR013655">
    <property type="entry name" value="PAS_fold_3"/>
</dbReference>
<dbReference type="NCBIfam" id="TIGR00229">
    <property type="entry name" value="sensory_box"/>
    <property type="match status" value="1"/>
</dbReference>
<protein>
    <recommendedName>
        <fullName evidence="3">diguanylate cyclase</fullName>
        <ecNumber evidence="3">2.7.7.65</ecNumber>
    </recommendedName>
</protein>
<dbReference type="GO" id="GO:1902201">
    <property type="term" value="P:negative regulation of bacterial-type flagellum-dependent cell motility"/>
    <property type="evidence" value="ECO:0007669"/>
    <property type="project" value="TreeGrafter"/>
</dbReference>
<dbReference type="Proteomes" id="UP000238390">
    <property type="component" value="Chromosome"/>
</dbReference>
<evidence type="ECO:0000256" key="1">
    <source>
        <dbReference type="ARBA" id="ARBA00001946"/>
    </source>
</evidence>